<dbReference type="Gene3D" id="6.10.340.10">
    <property type="match status" value="1"/>
</dbReference>
<evidence type="ECO:0000256" key="12">
    <source>
        <dbReference type="SAM" id="Phobius"/>
    </source>
</evidence>
<dbReference type="PROSITE" id="PS50885">
    <property type="entry name" value="HAMP"/>
    <property type="match status" value="1"/>
</dbReference>
<dbReference type="PROSITE" id="PS50112">
    <property type="entry name" value="PAS"/>
    <property type="match status" value="1"/>
</dbReference>
<dbReference type="GO" id="GO:0005524">
    <property type="term" value="F:ATP binding"/>
    <property type="evidence" value="ECO:0007669"/>
    <property type="project" value="UniProtKB-KW"/>
</dbReference>
<evidence type="ECO:0000259" key="14">
    <source>
        <dbReference type="PROSITE" id="PS50112"/>
    </source>
</evidence>
<dbReference type="InterPro" id="IPR003661">
    <property type="entry name" value="HisK_dim/P_dom"/>
</dbReference>
<evidence type="ECO:0000259" key="15">
    <source>
        <dbReference type="PROSITE" id="PS50885"/>
    </source>
</evidence>
<feature type="domain" description="Histidine kinase" evidence="13">
    <location>
        <begin position="376"/>
        <end position="593"/>
    </location>
</feature>
<dbReference type="SMART" id="SM00388">
    <property type="entry name" value="HisKA"/>
    <property type="match status" value="1"/>
</dbReference>
<dbReference type="GO" id="GO:0004721">
    <property type="term" value="F:phosphoprotein phosphatase activity"/>
    <property type="evidence" value="ECO:0007669"/>
    <property type="project" value="TreeGrafter"/>
</dbReference>
<evidence type="ECO:0000256" key="2">
    <source>
        <dbReference type="ARBA" id="ARBA00004236"/>
    </source>
</evidence>
<evidence type="ECO:0000256" key="3">
    <source>
        <dbReference type="ARBA" id="ARBA00012438"/>
    </source>
</evidence>
<keyword evidence="5" id="KW-0597">Phosphoprotein</keyword>
<dbReference type="InterPro" id="IPR003594">
    <property type="entry name" value="HATPase_dom"/>
</dbReference>
<sequence length="595" mass="66795">MRKFTNQFLALFIGLFLLLGTGVVFYTSYLVDTATTDVLTNAIDNRAKDIAVLVNEVVIQDSDTVMTAVNGTEKIQKLLGKNDQIAFLNEKGKLVYSSSPGNDSAENQQDVKEVKAVLSGNEIGRSGLTKDRKGNNVYRVAIPLSNAEGKFIGIFRLTHNIAELDALRSDILKSIFVSSFFAIVLASFIALYLTNKLSRPLKNISALVEQLTEENYEERYHGFDYPEISELGEAVNSLSDSLQAKTQTIYESNERLSLLMDKLVIGVVLLDEERRIQMLNPAVQTILGMEGDLIGHSYLELFKSYGLVQLIDQTYGLKKHLNDEIYLYYPQERILDVNTVSIPGKMGEKGNKSIVLLYDITEIRRLEKVRSDFVTNASHELRTPVTALKGFAETLLDGAMDNPLILKQFLEIIFKEANRLDVLVNDILELSRIEQKQVPMHIERININQIAESCFQVVQQAASEKRIKLQLSAEKEVIFNGDKSRFEQILSNLIYNAVNYTDQDGSVDVLLEQTQDEVIIKVKDSGIGIPEEDLSRIFERFYRVDKARSRNSGGTGLGLSIVRYLVKSLNGSIAVESKLGIGSTFTVRLPYKKEM</sequence>
<protein>
    <recommendedName>
        <fullName evidence="3">histidine kinase</fullName>
        <ecNumber evidence="3">2.7.13.3</ecNumber>
    </recommendedName>
</protein>
<dbReference type="Proteomes" id="UP000242754">
    <property type="component" value="Unassembled WGS sequence"/>
</dbReference>
<evidence type="ECO:0000256" key="8">
    <source>
        <dbReference type="ARBA" id="ARBA00022777"/>
    </source>
</evidence>
<evidence type="ECO:0000256" key="10">
    <source>
        <dbReference type="ARBA" id="ARBA00023012"/>
    </source>
</evidence>
<dbReference type="InterPro" id="IPR035965">
    <property type="entry name" value="PAS-like_dom_sf"/>
</dbReference>
<dbReference type="InterPro" id="IPR050351">
    <property type="entry name" value="BphY/WalK/GraS-like"/>
</dbReference>
<keyword evidence="11 12" id="KW-0472">Membrane</keyword>
<dbReference type="AlphaFoldDB" id="A0A143YJK8"/>
<dbReference type="OrthoDB" id="9813151at2"/>
<dbReference type="Gene3D" id="3.30.565.10">
    <property type="entry name" value="Histidine kinase-like ATPase, C-terminal domain"/>
    <property type="match status" value="1"/>
</dbReference>
<keyword evidence="17" id="KW-1185">Reference proteome</keyword>
<dbReference type="InterPro" id="IPR036097">
    <property type="entry name" value="HisK_dim/P_sf"/>
</dbReference>
<dbReference type="CDD" id="cd00075">
    <property type="entry name" value="HATPase"/>
    <property type="match status" value="1"/>
</dbReference>
<feature type="domain" description="PAS" evidence="14">
    <location>
        <begin position="252"/>
        <end position="290"/>
    </location>
</feature>
<dbReference type="CDD" id="cd00130">
    <property type="entry name" value="PAS"/>
    <property type="match status" value="1"/>
</dbReference>
<comment type="catalytic activity">
    <reaction evidence="1">
        <text>ATP + protein L-histidine = ADP + protein N-phospho-L-histidine.</text>
        <dbReference type="EC" id="2.7.13.3"/>
    </reaction>
</comment>
<dbReference type="PANTHER" id="PTHR45453:SF1">
    <property type="entry name" value="PHOSPHATE REGULON SENSOR PROTEIN PHOR"/>
    <property type="match status" value="1"/>
</dbReference>
<dbReference type="RefSeq" id="WP_143084453.1">
    <property type="nucleotide sequence ID" value="NZ_FJNE01000003.1"/>
</dbReference>
<evidence type="ECO:0000256" key="11">
    <source>
        <dbReference type="ARBA" id="ARBA00023136"/>
    </source>
</evidence>
<dbReference type="InterPro" id="IPR004358">
    <property type="entry name" value="Sig_transdc_His_kin-like_C"/>
</dbReference>
<feature type="transmembrane region" description="Helical" evidence="12">
    <location>
        <begin position="175"/>
        <end position="193"/>
    </location>
</feature>
<dbReference type="Pfam" id="PF02518">
    <property type="entry name" value="HATPase_c"/>
    <property type="match status" value="1"/>
</dbReference>
<name>A0A143YJK8_9LACT</name>
<dbReference type="EMBL" id="FJNE01000003">
    <property type="protein sequence ID" value="CZQ91321.1"/>
    <property type="molecule type" value="Genomic_DNA"/>
</dbReference>
<dbReference type="SUPFAM" id="SSF47384">
    <property type="entry name" value="Homodimeric domain of signal transducing histidine kinase"/>
    <property type="match status" value="1"/>
</dbReference>
<dbReference type="PROSITE" id="PS50109">
    <property type="entry name" value="HIS_KIN"/>
    <property type="match status" value="1"/>
</dbReference>
<gene>
    <name evidence="16" type="ORF">Tpal_1390</name>
</gene>
<dbReference type="CDD" id="cd06225">
    <property type="entry name" value="HAMP"/>
    <property type="match status" value="1"/>
</dbReference>
<dbReference type="Pfam" id="PF00512">
    <property type="entry name" value="HisKA"/>
    <property type="match status" value="1"/>
</dbReference>
<evidence type="ECO:0000256" key="1">
    <source>
        <dbReference type="ARBA" id="ARBA00000085"/>
    </source>
</evidence>
<evidence type="ECO:0000313" key="17">
    <source>
        <dbReference type="Proteomes" id="UP000242754"/>
    </source>
</evidence>
<organism evidence="16 17">
    <name type="scientific">Trichococcus palustris</name>
    <dbReference type="NCBI Taxonomy" id="140314"/>
    <lineage>
        <taxon>Bacteria</taxon>
        <taxon>Bacillati</taxon>
        <taxon>Bacillota</taxon>
        <taxon>Bacilli</taxon>
        <taxon>Lactobacillales</taxon>
        <taxon>Carnobacteriaceae</taxon>
        <taxon>Trichococcus</taxon>
    </lineage>
</organism>
<dbReference type="GO" id="GO:0000155">
    <property type="term" value="F:phosphorelay sensor kinase activity"/>
    <property type="evidence" value="ECO:0007669"/>
    <property type="project" value="InterPro"/>
</dbReference>
<reference evidence="16 17" key="1">
    <citation type="submission" date="2016-02" db="EMBL/GenBank/DDBJ databases">
        <authorList>
            <person name="Wen L."/>
            <person name="He K."/>
            <person name="Yang H."/>
        </authorList>
    </citation>
    <scope>NUCLEOTIDE SEQUENCE [LARGE SCALE GENOMIC DNA]</scope>
    <source>
        <strain evidence="16">Trichococcus palustris</strain>
    </source>
</reference>
<dbReference type="Pfam" id="PF13426">
    <property type="entry name" value="PAS_9"/>
    <property type="match status" value="1"/>
</dbReference>
<accession>A0A143YJK8</accession>
<evidence type="ECO:0000313" key="16">
    <source>
        <dbReference type="EMBL" id="CZQ91321.1"/>
    </source>
</evidence>
<evidence type="ECO:0000256" key="5">
    <source>
        <dbReference type="ARBA" id="ARBA00022553"/>
    </source>
</evidence>
<dbReference type="InterPro" id="IPR003660">
    <property type="entry name" value="HAMP_dom"/>
</dbReference>
<dbReference type="SMART" id="SM00304">
    <property type="entry name" value="HAMP"/>
    <property type="match status" value="1"/>
</dbReference>
<keyword evidence="12" id="KW-0812">Transmembrane</keyword>
<dbReference type="PRINTS" id="PR00344">
    <property type="entry name" value="BCTRLSENSOR"/>
</dbReference>
<dbReference type="PANTHER" id="PTHR45453">
    <property type="entry name" value="PHOSPHATE REGULON SENSOR PROTEIN PHOR"/>
    <property type="match status" value="1"/>
</dbReference>
<dbReference type="GO" id="GO:0016036">
    <property type="term" value="P:cellular response to phosphate starvation"/>
    <property type="evidence" value="ECO:0007669"/>
    <property type="project" value="TreeGrafter"/>
</dbReference>
<dbReference type="CDD" id="cd00082">
    <property type="entry name" value="HisKA"/>
    <property type="match status" value="1"/>
</dbReference>
<dbReference type="SMART" id="SM00387">
    <property type="entry name" value="HATPase_c"/>
    <property type="match status" value="1"/>
</dbReference>
<dbReference type="SUPFAM" id="SSF55874">
    <property type="entry name" value="ATPase domain of HSP90 chaperone/DNA topoisomerase II/histidine kinase"/>
    <property type="match status" value="1"/>
</dbReference>
<dbReference type="Gene3D" id="1.10.287.130">
    <property type="match status" value="1"/>
</dbReference>
<keyword evidence="4" id="KW-1003">Cell membrane</keyword>
<dbReference type="EC" id="2.7.13.3" evidence="3"/>
<keyword evidence="9" id="KW-0067">ATP-binding</keyword>
<keyword evidence="7" id="KW-0547">Nucleotide-binding</keyword>
<evidence type="ECO:0000256" key="9">
    <source>
        <dbReference type="ARBA" id="ARBA00022840"/>
    </source>
</evidence>
<keyword evidence="6" id="KW-0808">Transferase</keyword>
<keyword evidence="10" id="KW-0902">Two-component regulatory system</keyword>
<dbReference type="InterPro" id="IPR000014">
    <property type="entry name" value="PAS"/>
</dbReference>
<dbReference type="Gene3D" id="3.30.450.20">
    <property type="entry name" value="PAS domain"/>
    <property type="match status" value="1"/>
</dbReference>
<evidence type="ECO:0000256" key="6">
    <source>
        <dbReference type="ARBA" id="ARBA00022679"/>
    </source>
</evidence>
<dbReference type="InterPro" id="IPR036890">
    <property type="entry name" value="HATPase_C_sf"/>
</dbReference>
<dbReference type="SUPFAM" id="SSF55785">
    <property type="entry name" value="PYP-like sensor domain (PAS domain)"/>
    <property type="match status" value="1"/>
</dbReference>
<evidence type="ECO:0000256" key="4">
    <source>
        <dbReference type="ARBA" id="ARBA00022475"/>
    </source>
</evidence>
<evidence type="ECO:0000259" key="13">
    <source>
        <dbReference type="PROSITE" id="PS50109"/>
    </source>
</evidence>
<feature type="domain" description="HAMP" evidence="15">
    <location>
        <begin position="195"/>
        <end position="247"/>
    </location>
</feature>
<keyword evidence="12" id="KW-1133">Transmembrane helix</keyword>
<keyword evidence="8" id="KW-0418">Kinase</keyword>
<dbReference type="STRING" id="140314.SAMN04488076_11430"/>
<evidence type="ECO:0000256" key="7">
    <source>
        <dbReference type="ARBA" id="ARBA00022741"/>
    </source>
</evidence>
<dbReference type="GO" id="GO:0005886">
    <property type="term" value="C:plasma membrane"/>
    <property type="evidence" value="ECO:0007669"/>
    <property type="project" value="UniProtKB-SubCell"/>
</dbReference>
<proteinExistence type="predicted"/>
<comment type="subcellular location">
    <subcellularLocation>
        <location evidence="2">Cell membrane</location>
    </subcellularLocation>
</comment>
<dbReference type="FunFam" id="3.30.565.10:FF:000023">
    <property type="entry name" value="PAS domain-containing sensor histidine kinase"/>
    <property type="match status" value="1"/>
</dbReference>
<dbReference type="NCBIfam" id="NF046044">
    <property type="entry name" value="PnpS"/>
    <property type="match status" value="1"/>
</dbReference>
<dbReference type="FunFam" id="1.10.287.130:FF:000008">
    <property type="entry name" value="Two-component sensor histidine kinase"/>
    <property type="match status" value="1"/>
</dbReference>
<dbReference type="InterPro" id="IPR005467">
    <property type="entry name" value="His_kinase_dom"/>
</dbReference>